<keyword evidence="1" id="KW-0496">Mitochondrion</keyword>
<protein>
    <submittedName>
        <fullName evidence="1">Uncharacterized protein</fullName>
    </submittedName>
</protein>
<organism evidence="1">
    <name type="scientific">Utricularia reniformis</name>
    <dbReference type="NCBI Taxonomy" id="192314"/>
    <lineage>
        <taxon>Eukaryota</taxon>
        <taxon>Viridiplantae</taxon>
        <taxon>Streptophyta</taxon>
        <taxon>Embryophyta</taxon>
        <taxon>Tracheophyta</taxon>
        <taxon>Spermatophyta</taxon>
        <taxon>Magnoliopsida</taxon>
        <taxon>eudicotyledons</taxon>
        <taxon>Gunneridae</taxon>
        <taxon>Pentapetalae</taxon>
        <taxon>asterids</taxon>
        <taxon>lamiids</taxon>
        <taxon>Lamiales</taxon>
        <taxon>Lentibulariaceae</taxon>
        <taxon>Utricularia</taxon>
    </lineage>
</organism>
<dbReference type="EMBL" id="KY774314">
    <property type="protein sequence ID" value="ART30626.1"/>
    <property type="molecule type" value="Genomic_DNA"/>
</dbReference>
<gene>
    <name evidence="1" type="ORF">AEK19_MT0353</name>
</gene>
<evidence type="ECO:0000313" key="1">
    <source>
        <dbReference type="EMBL" id="ART30626.1"/>
    </source>
</evidence>
<dbReference type="AlphaFoldDB" id="A0A1Y0AZL8"/>
<sequence>MELVVSTEYSRNRKEKSSLSELVLNIVGNTIGVIRLLKTIKPGF</sequence>
<name>A0A1Y0AZL8_9LAMI</name>
<reference evidence="1" key="1">
    <citation type="submission" date="2017-03" db="EMBL/GenBank/DDBJ databases">
        <title>The mitochondrial genome of the carnivorous plant Utricularia reniformis (Lentibulariaceae): structure, comparative analysis and evolutionary landmarks.</title>
        <authorList>
            <person name="Silva S.R."/>
            <person name="Alvarenga D.O."/>
            <person name="Michael T.P."/>
            <person name="Miranda V.F.O."/>
            <person name="Varani A.M."/>
        </authorList>
    </citation>
    <scope>NUCLEOTIDE SEQUENCE</scope>
</reference>
<accession>A0A1Y0AZL8</accession>
<geneLocation type="mitochondrion" evidence="1"/>
<proteinExistence type="predicted"/>